<dbReference type="Pfam" id="PF13087">
    <property type="entry name" value="AAA_12"/>
    <property type="match status" value="1"/>
</dbReference>
<keyword evidence="12" id="KW-1185">Reference proteome</keyword>
<evidence type="ECO:0000256" key="5">
    <source>
        <dbReference type="ARBA" id="ARBA00022840"/>
    </source>
</evidence>
<keyword evidence="2" id="KW-0547">Nucleotide-binding</keyword>
<dbReference type="InterPro" id="IPR041677">
    <property type="entry name" value="DNA2/NAM7_AAA_11"/>
</dbReference>
<evidence type="ECO:0000313" key="9">
    <source>
        <dbReference type="EMBL" id="MBA6067569.1"/>
    </source>
</evidence>
<keyword evidence="3" id="KW-0378">Hydrolase</keyword>
<dbReference type="InterPro" id="IPR027417">
    <property type="entry name" value="P-loop_NTPase"/>
</dbReference>
<evidence type="ECO:0000259" key="7">
    <source>
        <dbReference type="Pfam" id="PF13086"/>
    </source>
</evidence>
<dbReference type="GO" id="GO:0003678">
    <property type="term" value="F:DNA helicase activity"/>
    <property type="evidence" value="ECO:0007669"/>
    <property type="project" value="UniProtKB-ARBA"/>
</dbReference>
<evidence type="ECO:0000256" key="6">
    <source>
        <dbReference type="SAM" id="Coils"/>
    </source>
</evidence>
<evidence type="ECO:0000256" key="2">
    <source>
        <dbReference type="ARBA" id="ARBA00022741"/>
    </source>
</evidence>
<comment type="similarity">
    <text evidence="1">Belongs to the DNA2/NAM7 helicase family.</text>
</comment>
<evidence type="ECO:0000313" key="10">
    <source>
        <dbReference type="EMBL" id="QZP29606.1"/>
    </source>
</evidence>
<dbReference type="PANTHER" id="PTHR43788">
    <property type="entry name" value="DNA2/NAM7 HELICASE FAMILY MEMBER"/>
    <property type="match status" value="1"/>
</dbReference>
<dbReference type="RefSeq" id="WP_028692016.1">
    <property type="nucleotide sequence ID" value="NZ_JACGDE010000018.1"/>
</dbReference>
<feature type="coiled-coil region" evidence="6">
    <location>
        <begin position="636"/>
        <end position="663"/>
    </location>
</feature>
<evidence type="ECO:0000256" key="1">
    <source>
        <dbReference type="ARBA" id="ARBA00007913"/>
    </source>
</evidence>
<gene>
    <name evidence="9" type="ORF">H4C75_22800</name>
    <name evidence="10" type="ORF">K5H97_16585</name>
</gene>
<feature type="domain" description="DNA2/NAM7 helicase-like C-terminal" evidence="8">
    <location>
        <begin position="942"/>
        <end position="1042"/>
    </location>
</feature>
<sequence length="1073" mass="118712">MNPSNIVRYWHAIELLQPQPVPKLNIRDEDDIYLPFFHDIRSQDDPLPWMPGSLVGKQKLPEKRVWSHSLFAHLYDSLAVTTALGERFGADQGYSEPQSRETALFALRFSAEGMLVPDSLVLSSEAWFLGCVLAERNWEHGFASAQDDARQLACQLLGTVVTSDALHELTLAIVQALGLEAFFGDAAHRHRVRSTPIDPEKPAPQDDPLNSFLLDDLTHVASALDRGVSSTALTQYLREHAPGQRLHLDQPHASLPIIERLYPHRHAPGCWPSDKHLGLVHSQQLAVNSLLAELGESAGVMGVNGPPGTGKTTLLRDLIAAVVTRRADVLASFDRASQAFLNNGCEELNDGGRPQKGYRLNPELFGFEVVVASSNNGAVENITLELPQAGKVDPSWLGEIDYFADIATLLIDQPAWGLISAALGSKTKRKQFVSQFFYGEAPPKKKKARTSEAANDLQTADVLAEHEDSYTADIDVSDKPTGPRGFIGWLSNPANSIPESERQARWKAAKRRYTASKEAADALCEQIAAINQRIDAVRESRTALTFQQAEHDAHWRAHERLKAGQLDHENANLLPARNQLRNALDALDSHVGQRPGIWRNLVTLGGAGRTWRAQRTYLQQRHQLCSDSYATAMKQDARLSEQLQMHQLQLEAVKQQLGLAEAALHTDVETARQLAVVGGAEHLLPWLTQGDIGRGEAIEKLEPWQLKGWRQARARVFIEALGLHKTLFQIEAKRLSANLYCITRQLTGSQYLGISQDLSRSIWASLFMVVPVLSSTFASFARSFGSFGCEEIGWLLVDEAGQATPQAAVGALWRARRAVLVGDPLQLPPIVPVCDAVLEHMRNHYQVDPHWICNRQSAQSLADLATRWGKMLGPKEAQTWVGLPLVVHRRCDRPMFEMANRIAYAGAMVYGTGTPEPAKATKASLPSGWLHAPGPSSGNWVRQEGIMLKRLLERLEADGVPKDAITVITPFQDVRSKLSTFLPAQIVYGTIHTMQGKEAQIIVLLLGGSADSQGARDWAVETPNLLNVAVTRARERLYVIGDYDDWSKRRQFEQIMTLLPKRSLLPLDSTTSA</sequence>
<dbReference type="Proteomes" id="UP000825591">
    <property type="component" value="Chromosome"/>
</dbReference>
<dbReference type="InterPro" id="IPR041679">
    <property type="entry name" value="DNA2/NAM7-like_C"/>
</dbReference>
<keyword evidence="6" id="KW-0175">Coiled coil</keyword>
<reference evidence="9 11" key="1">
    <citation type="submission" date="2020-07" db="EMBL/GenBank/DDBJ databases">
        <title>Diversity of carbapenemase encoding genes among Pseudomonas putida group clinical isolates in a tertiary Brazilian hospital.</title>
        <authorList>
            <person name="Alberto-Lei F."/>
            <person name="Nodari C.S."/>
            <person name="Streling A.P."/>
            <person name="Paulino J.T."/>
            <person name="Bessa-Neto F.O."/>
            <person name="Cayo R."/>
            <person name="Gales A.C."/>
        </authorList>
    </citation>
    <scope>NUCLEOTIDE SEQUENCE [LARGE SCALE GENOMIC DNA]</scope>
    <source>
        <strain evidence="9 11">14802</strain>
    </source>
</reference>
<reference evidence="10 12" key="2">
    <citation type="submission" date="2021-08" db="EMBL/GenBank/DDBJ databases">
        <title>Bactericidal Effect of Pseudomonas oryziphila sp. nov., a novel Pseudomonas Species Against Xanthomonas oryzae Reduces Disease Severity of Bacterial Leaf Streak of Rice.</title>
        <authorList>
            <person name="Yang R."/>
            <person name="Li S."/>
            <person name="Li Y."/>
            <person name="Yan Y."/>
            <person name="Fang Y."/>
            <person name="Zou L."/>
            <person name="Chen G."/>
        </authorList>
    </citation>
    <scope>NUCLEOTIDE SEQUENCE [LARGE SCALE GENOMIC DNA]</scope>
    <source>
        <strain evidence="10 12">DSM 17497</strain>
    </source>
</reference>
<dbReference type="AlphaFoldDB" id="A0A7W2JYK9"/>
<dbReference type="PANTHER" id="PTHR43788:SF8">
    <property type="entry name" value="DNA-BINDING PROTEIN SMUBP-2"/>
    <property type="match status" value="1"/>
</dbReference>
<evidence type="ECO:0000313" key="12">
    <source>
        <dbReference type="Proteomes" id="UP000825591"/>
    </source>
</evidence>
<name>A0A7W2JYK9_9PSED</name>
<dbReference type="GO" id="GO:0016787">
    <property type="term" value="F:hydrolase activity"/>
    <property type="evidence" value="ECO:0007669"/>
    <property type="project" value="UniProtKB-KW"/>
</dbReference>
<accession>A0A7W2JYK9</accession>
<evidence type="ECO:0000259" key="8">
    <source>
        <dbReference type="Pfam" id="PF13087"/>
    </source>
</evidence>
<feature type="domain" description="DNA2/NAM7 helicase helicase" evidence="7">
    <location>
        <begin position="281"/>
        <end position="831"/>
    </location>
</feature>
<dbReference type="EMBL" id="CP081966">
    <property type="protein sequence ID" value="QZP29606.1"/>
    <property type="molecule type" value="Genomic_DNA"/>
</dbReference>
<dbReference type="GO" id="GO:0005524">
    <property type="term" value="F:ATP binding"/>
    <property type="evidence" value="ECO:0007669"/>
    <property type="project" value="UniProtKB-KW"/>
</dbReference>
<organism evidence="9 11">
    <name type="scientific">Pseudomonas mosselii</name>
    <dbReference type="NCBI Taxonomy" id="78327"/>
    <lineage>
        <taxon>Bacteria</taxon>
        <taxon>Pseudomonadati</taxon>
        <taxon>Pseudomonadota</taxon>
        <taxon>Gammaproteobacteria</taxon>
        <taxon>Pseudomonadales</taxon>
        <taxon>Pseudomonadaceae</taxon>
        <taxon>Pseudomonas</taxon>
    </lineage>
</organism>
<dbReference type="Proteomes" id="UP000541770">
    <property type="component" value="Unassembled WGS sequence"/>
</dbReference>
<evidence type="ECO:0000256" key="3">
    <source>
        <dbReference type="ARBA" id="ARBA00022801"/>
    </source>
</evidence>
<protein>
    <submittedName>
        <fullName evidence="9">DNA helicase</fullName>
    </submittedName>
</protein>
<dbReference type="Pfam" id="PF13086">
    <property type="entry name" value="AAA_11"/>
    <property type="match status" value="1"/>
</dbReference>
<keyword evidence="4 9" id="KW-0347">Helicase</keyword>
<evidence type="ECO:0000256" key="4">
    <source>
        <dbReference type="ARBA" id="ARBA00022806"/>
    </source>
</evidence>
<evidence type="ECO:0000313" key="11">
    <source>
        <dbReference type="Proteomes" id="UP000541770"/>
    </source>
</evidence>
<dbReference type="InterPro" id="IPR050534">
    <property type="entry name" value="Coronavir_polyprotein_1ab"/>
</dbReference>
<keyword evidence="5" id="KW-0067">ATP-binding</keyword>
<dbReference type="EMBL" id="JACGDE010000018">
    <property type="protein sequence ID" value="MBA6067569.1"/>
    <property type="molecule type" value="Genomic_DNA"/>
</dbReference>
<proteinExistence type="inferred from homology"/>
<dbReference type="Gene3D" id="3.40.50.300">
    <property type="entry name" value="P-loop containing nucleotide triphosphate hydrolases"/>
    <property type="match status" value="2"/>
</dbReference>
<dbReference type="SUPFAM" id="SSF52540">
    <property type="entry name" value="P-loop containing nucleoside triphosphate hydrolases"/>
    <property type="match status" value="1"/>
</dbReference>